<evidence type="ECO:0000313" key="1">
    <source>
        <dbReference type="EMBL" id="UNI24838.1"/>
    </source>
</evidence>
<reference evidence="1" key="1">
    <citation type="submission" date="2021-11" db="EMBL/GenBank/DDBJ databases">
        <title>Purpureocillium_takamizusanense_genome.</title>
        <authorList>
            <person name="Nguyen N.-H."/>
        </authorList>
    </citation>
    <scope>NUCLEOTIDE SEQUENCE</scope>
    <source>
        <strain evidence="1">PT3</strain>
    </source>
</reference>
<evidence type="ECO:0000313" key="2">
    <source>
        <dbReference type="Proteomes" id="UP000829364"/>
    </source>
</evidence>
<name>A0A9Q8QQV6_9HYPO</name>
<dbReference type="AlphaFoldDB" id="A0A9Q8QQV6"/>
<gene>
    <name evidence="1" type="ORF">JDV02_010556</name>
</gene>
<protein>
    <submittedName>
        <fullName evidence="1">Uncharacterized protein</fullName>
    </submittedName>
</protein>
<sequence length="55" mass="6240">MGFFPQGLDFFLEKLHLALEITDCILEGGNILFLKAQLSLQTEYSPRNLEDVLTP</sequence>
<dbReference type="EMBL" id="CP086366">
    <property type="protein sequence ID" value="UNI24838.1"/>
    <property type="molecule type" value="Genomic_DNA"/>
</dbReference>
<dbReference type="Proteomes" id="UP000829364">
    <property type="component" value="Chromosome 13"/>
</dbReference>
<dbReference type="KEGG" id="ptkz:JDV02_010556"/>
<dbReference type="GeneID" id="72072499"/>
<proteinExistence type="predicted"/>
<accession>A0A9Q8QQV6</accession>
<organism evidence="1 2">
    <name type="scientific">Purpureocillium takamizusanense</name>
    <dbReference type="NCBI Taxonomy" id="2060973"/>
    <lineage>
        <taxon>Eukaryota</taxon>
        <taxon>Fungi</taxon>
        <taxon>Dikarya</taxon>
        <taxon>Ascomycota</taxon>
        <taxon>Pezizomycotina</taxon>
        <taxon>Sordariomycetes</taxon>
        <taxon>Hypocreomycetidae</taxon>
        <taxon>Hypocreales</taxon>
        <taxon>Ophiocordycipitaceae</taxon>
        <taxon>Purpureocillium</taxon>
    </lineage>
</organism>
<dbReference type="RefSeq" id="XP_047848319.1">
    <property type="nucleotide sequence ID" value="XM_047992305.1"/>
</dbReference>
<keyword evidence="2" id="KW-1185">Reference proteome</keyword>